<evidence type="ECO:0000313" key="2">
    <source>
        <dbReference type="EMBL" id="GIN22239.1"/>
    </source>
</evidence>
<organism evidence="2 3">
    <name type="scientific">Siminovitchia fordii</name>
    <dbReference type="NCBI Taxonomy" id="254759"/>
    <lineage>
        <taxon>Bacteria</taxon>
        <taxon>Bacillati</taxon>
        <taxon>Bacillota</taxon>
        <taxon>Bacilli</taxon>
        <taxon>Bacillales</taxon>
        <taxon>Bacillaceae</taxon>
        <taxon>Siminovitchia</taxon>
    </lineage>
</organism>
<comment type="caution">
    <text evidence="2">The sequence shown here is derived from an EMBL/GenBank/DDBJ whole genome shotgun (WGS) entry which is preliminary data.</text>
</comment>
<evidence type="ECO:0000259" key="1">
    <source>
        <dbReference type="PROSITE" id="PS51677"/>
    </source>
</evidence>
<dbReference type="RefSeq" id="WP_018708200.1">
    <property type="nucleotide sequence ID" value="NZ_BOQT01000014.1"/>
</dbReference>
<dbReference type="Pfam" id="PF01522">
    <property type="entry name" value="Polysacc_deac_1"/>
    <property type="match status" value="1"/>
</dbReference>
<dbReference type="InterPro" id="IPR037950">
    <property type="entry name" value="PgdA-like"/>
</dbReference>
<dbReference type="CDD" id="cd10938">
    <property type="entry name" value="CE4_HpPgdA_like"/>
    <property type="match status" value="1"/>
</dbReference>
<dbReference type="PANTHER" id="PTHR47561:SF1">
    <property type="entry name" value="POLYSACCHARIDE DEACETYLASE FAMILY PROTEIN (AFU_ORTHOLOGUE AFUA_6G05030)"/>
    <property type="match status" value="1"/>
</dbReference>
<protein>
    <recommendedName>
        <fullName evidence="1">NodB homology domain-containing protein</fullName>
    </recommendedName>
</protein>
<evidence type="ECO:0000313" key="3">
    <source>
        <dbReference type="Proteomes" id="UP000680279"/>
    </source>
</evidence>
<dbReference type="Gene3D" id="3.20.20.370">
    <property type="entry name" value="Glycoside hydrolase/deacetylase"/>
    <property type="match status" value="1"/>
</dbReference>
<reference evidence="2 3" key="1">
    <citation type="submission" date="2021-03" db="EMBL/GenBank/DDBJ databases">
        <title>Antimicrobial resistance genes in bacteria isolated from Japanese honey, and their potential for conferring macrolide and lincosamide resistance in the American foulbrood pathogen Paenibacillus larvae.</title>
        <authorList>
            <person name="Okamoto M."/>
            <person name="Kumagai M."/>
            <person name="Kanamori H."/>
            <person name="Takamatsu D."/>
        </authorList>
    </citation>
    <scope>NUCLEOTIDE SEQUENCE [LARGE SCALE GENOMIC DNA]</scope>
    <source>
        <strain evidence="2 3">J1TS3</strain>
    </source>
</reference>
<keyword evidence="3" id="KW-1185">Reference proteome</keyword>
<proteinExistence type="predicted"/>
<dbReference type="PANTHER" id="PTHR47561">
    <property type="entry name" value="POLYSACCHARIDE DEACETYLASE FAMILY PROTEIN (AFU_ORTHOLOGUE AFUA_6G05030)"/>
    <property type="match status" value="1"/>
</dbReference>
<dbReference type="InterPro" id="IPR002509">
    <property type="entry name" value="NODB_dom"/>
</dbReference>
<gene>
    <name evidence="2" type="ORF">J1TS3_33730</name>
</gene>
<feature type="domain" description="NodB homology" evidence="1">
    <location>
        <begin position="38"/>
        <end position="270"/>
    </location>
</feature>
<name>A0ABQ4K945_9BACI</name>
<dbReference type="Proteomes" id="UP000680279">
    <property type="component" value="Unassembled WGS sequence"/>
</dbReference>
<accession>A0ABQ4K945</accession>
<sequence>MQSSGTLRLPEGKRVAVNIGCDFDAASVWLGTYKLFSPAYMSRGEFGAAVGAPRLLRLFEKYDIQTSWCIPGHTIDTYIDICKEVVAKGHEICHHGYAHENVTELSYDEEKIVMEKGLEALQKIGVTPSGYRSPAWDFSENTLSILEEYGFNYDSSLMGNDFYPYWIRPVKVNADKGNVYGPSSKILEIPVSWYLDDFPTQEFVGDQGEGGLRCVHEVFERWKSTYDYACKLDGACFILTLHPQTSGRAHFIKELERFIQYMASNGAWFTTLGNIYNVFERTDESQNRYARERSLRSG</sequence>
<dbReference type="SUPFAM" id="SSF88713">
    <property type="entry name" value="Glycoside hydrolase/deacetylase"/>
    <property type="match status" value="1"/>
</dbReference>
<dbReference type="PROSITE" id="PS51677">
    <property type="entry name" value="NODB"/>
    <property type="match status" value="1"/>
</dbReference>
<dbReference type="InterPro" id="IPR011330">
    <property type="entry name" value="Glyco_hydro/deAcase_b/a-brl"/>
</dbReference>
<dbReference type="EMBL" id="BOQT01000014">
    <property type="protein sequence ID" value="GIN22239.1"/>
    <property type="molecule type" value="Genomic_DNA"/>
</dbReference>